<dbReference type="SUPFAM" id="SSF140453">
    <property type="entry name" value="EsxAB dimer-like"/>
    <property type="match status" value="1"/>
</dbReference>
<name>A0ABT1QGK0_9NOCA</name>
<evidence type="ECO:0000313" key="3">
    <source>
        <dbReference type="Proteomes" id="UP001524501"/>
    </source>
</evidence>
<keyword evidence="3" id="KW-1185">Reference proteome</keyword>
<feature type="compositionally biased region" description="Low complexity" evidence="1">
    <location>
        <begin position="592"/>
        <end position="605"/>
    </location>
</feature>
<sequence>MTTEPTALMDDPTLSRDYKEQLLHAWASSRGEDEALWGPYFDAYGIDKRERTPSADERYTALLADGIDARSAAAGRLQLEDLLGSDSLNAPGVMLDLGARGLGFFELFLPAARKLGYDSRDITDYYARFDAERGMDLHVLGRDVETLHRALTSARRELEEHEACVAAVSAAWSGVAATTAIDAAGRQNARADADVDRLRGLVEVLFEANLTLSAAVTNKAYRVVSLHQSTVAGYSAAQISVLADIAVHGRDGDNSVAKDCMEDASYWYPDLADDDYRHINGLYKDGGGGALRWLDRDDVVKRAAGIARAWLDANFRPVYEEKQHEFAAACEDCANAVEASYTAVIAEARTPPVVAEPVVVETPVPPVPPPALADTAPIGSGSGVRDVGIRGVPTEPAASLPVAAPATPGAAAIPGFTVSPGGAGLPGPSGIPGLAQVPGLGAITGLGDLSGTVQGLAGGLGDLGSLIRPLIEDAVSALTRRDDDGHNEMDEEPDPEKAQSAADDSGSGPSVPLAHDKSLELKLDGKSWTLVVDEDGSGVHLAIIDGQGGTSRFGVEIGPNGLPQIFAETGPGENPRHEAASECEPAPVTEIPPGGADAAPSARSGAAEHHEAEAPTPASDESTTTSGPQPVAVQDEPLPESQTVSEPTPAPEPEPASEPEPAPVSGPPATLDSGAELAEAGPL</sequence>
<dbReference type="InterPro" id="IPR036689">
    <property type="entry name" value="ESAT-6-like_sf"/>
</dbReference>
<dbReference type="Proteomes" id="UP001524501">
    <property type="component" value="Unassembled WGS sequence"/>
</dbReference>
<dbReference type="EMBL" id="JANFQF010000010">
    <property type="protein sequence ID" value="MCQ4120235.1"/>
    <property type="molecule type" value="Genomic_DNA"/>
</dbReference>
<feature type="compositionally biased region" description="Polar residues" evidence="1">
    <location>
        <begin position="619"/>
        <end position="628"/>
    </location>
</feature>
<dbReference type="RefSeq" id="WP_255969142.1">
    <property type="nucleotide sequence ID" value="NZ_JANFQF010000010.1"/>
</dbReference>
<accession>A0ABT1QGK0</accession>
<gene>
    <name evidence="2" type="ORF">NOF53_13805</name>
</gene>
<feature type="region of interest" description="Disordered" evidence="1">
    <location>
        <begin position="482"/>
        <end position="514"/>
    </location>
</feature>
<evidence type="ECO:0000256" key="1">
    <source>
        <dbReference type="SAM" id="MobiDB-lite"/>
    </source>
</evidence>
<proteinExistence type="predicted"/>
<feature type="compositionally biased region" description="Pro residues" evidence="1">
    <location>
        <begin position="648"/>
        <end position="666"/>
    </location>
</feature>
<protein>
    <submittedName>
        <fullName evidence="2">Uncharacterized protein</fullName>
    </submittedName>
</protein>
<comment type="caution">
    <text evidence="2">The sequence shown here is derived from an EMBL/GenBank/DDBJ whole genome shotgun (WGS) entry which is preliminary data.</text>
</comment>
<evidence type="ECO:0000313" key="2">
    <source>
        <dbReference type="EMBL" id="MCQ4120235.1"/>
    </source>
</evidence>
<organism evidence="2 3">
    <name type="scientific">Rhodococcus tibetensis</name>
    <dbReference type="NCBI Taxonomy" id="2965064"/>
    <lineage>
        <taxon>Bacteria</taxon>
        <taxon>Bacillati</taxon>
        <taxon>Actinomycetota</taxon>
        <taxon>Actinomycetes</taxon>
        <taxon>Mycobacteriales</taxon>
        <taxon>Nocardiaceae</taxon>
        <taxon>Rhodococcus</taxon>
    </lineage>
</organism>
<feature type="region of interest" description="Disordered" evidence="1">
    <location>
        <begin position="554"/>
        <end position="683"/>
    </location>
</feature>
<reference evidence="2 3" key="1">
    <citation type="submission" date="2022-07" db="EMBL/GenBank/DDBJ databases">
        <title>Degradation activity of malathion, p-nitrophenol and potential low-temperature adaptation strategy of Rhodococcus sp. FXJ9.536.</title>
        <authorList>
            <person name="Huang J."/>
            <person name="Huang Y."/>
        </authorList>
    </citation>
    <scope>NUCLEOTIDE SEQUENCE [LARGE SCALE GENOMIC DNA]</scope>
    <source>
        <strain evidence="2 3">FXJ9.536</strain>
    </source>
</reference>